<keyword evidence="7" id="KW-0653">Protein transport</keyword>
<comment type="subcellular location">
    <subcellularLocation>
        <location evidence="2">Cytoplasm</location>
    </subcellularLocation>
    <subcellularLocation>
        <location evidence="1">Nucleus</location>
    </subcellularLocation>
</comment>
<keyword evidence="6" id="KW-0963">Cytoplasm</keyword>
<dbReference type="Pfam" id="PF08506">
    <property type="entry name" value="Cse1"/>
    <property type="match status" value="1"/>
</dbReference>
<evidence type="ECO:0000256" key="6">
    <source>
        <dbReference type="ARBA" id="ARBA00022490"/>
    </source>
</evidence>
<keyword evidence="8" id="KW-0539">Nucleus</keyword>
<evidence type="ECO:0000256" key="9">
    <source>
        <dbReference type="ARBA" id="ARBA00030693"/>
    </source>
</evidence>
<dbReference type="SMART" id="SM00913">
    <property type="entry name" value="IBN_N"/>
    <property type="match status" value="1"/>
</dbReference>
<dbReference type="InterPro" id="IPR013713">
    <property type="entry name" value="XPO2_central"/>
</dbReference>
<gene>
    <name evidence="11" type="ORF">PEVE_00022615</name>
</gene>
<keyword evidence="12" id="KW-1185">Reference proteome</keyword>
<accession>A0ABN8LFK2</accession>
<comment type="caution">
    <text evidence="11">The sequence shown here is derived from an EMBL/GenBank/DDBJ whole genome shotgun (WGS) entry which is preliminary data.</text>
</comment>
<dbReference type="PROSITE" id="PS50166">
    <property type="entry name" value="IMPORTIN_B_NT"/>
    <property type="match status" value="1"/>
</dbReference>
<name>A0ABN8LFK2_9CNID</name>
<evidence type="ECO:0000313" key="11">
    <source>
        <dbReference type="EMBL" id="CAH3015861.1"/>
    </source>
</evidence>
<evidence type="ECO:0000256" key="8">
    <source>
        <dbReference type="ARBA" id="ARBA00023242"/>
    </source>
</evidence>
<feature type="domain" description="Importin N-terminal" evidence="10">
    <location>
        <begin position="27"/>
        <end position="101"/>
    </location>
</feature>
<dbReference type="Pfam" id="PF03810">
    <property type="entry name" value="IBN_N"/>
    <property type="match status" value="1"/>
</dbReference>
<evidence type="ECO:0000256" key="7">
    <source>
        <dbReference type="ARBA" id="ARBA00022927"/>
    </source>
</evidence>
<organism evidence="11 12">
    <name type="scientific">Porites evermanni</name>
    <dbReference type="NCBI Taxonomy" id="104178"/>
    <lineage>
        <taxon>Eukaryota</taxon>
        <taxon>Metazoa</taxon>
        <taxon>Cnidaria</taxon>
        <taxon>Anthozoa</taxon>
        <taxon>Hexacorallia</taxon>
        <taxon>Scleractinia</taxon>
        <taxon>Fungiina</taxon>
        <taxon>Poritidae</taxon>
        <taxon>Porites</taxon>
    </lineage>
</organism>
<dbReference type="Proteomes" id="UP001159427">
    <property type="component" value="Unassembled WGS sequence"/>
</dbReference>
<dbReference type="Pfam" id="PF03378">
    <property type="entry name" value="CAS_CSE1"/>
    <property type="match status" value="1"/>
</dbReference>
<sequence>MAGLDLNEVALNLKNTLSPDANVRRQAEKFLQSNEAKENYNVLLLQLVAEASTDGLIRIAAAISFKNSVKRNWRIVEGEPNKISEQDREIIKREIVDLMLRSPEKLQKQLSDAVSVIGREDFPDKWETLLPDMVAKFKSGDFHIINGVLQTAHSLFKRYRHEFKSQELWTEIKIVLDKFAQPLTDLFMNIMEEANKSASDVSKLKDILSSILLICKVFYSLNFQDLPEHFEENMDKWMTNFLILLTIDSKKLKIEDTDETEPIDLIKSQICDNVALYAQKYDEEFEGYLPKFVEAIWHLLVSDSTEKIAKHDIVVSTAIGFLASAAERSNYKYLFDKQETLKSICENVVVPNVEFREEDEEVFEDNPEEYIRRDIEGSDVDTRRRAASDLVRALCKFHEQRVIEIFSLYVGTMLQQYQADSEKNWKAKDAAIFLVTSLASKKQTAKHGTTQASELVNLQSFFTANILPELEIKNVDDHPVLKADAIKYLIVFRNMLSREVLIHCLPLLVNQLTAKSHVVHSYAAHCLEKLFTLKSPGGGKPIQKTEVEPVLETMFVNLFNLLQVPGSQENEYVMKAIMRSFSLLKEAMLPYFEVLINNLASKLMLVSKNPSKPQFNHYLFEAICCAIRVICKENASLVVGFENMLFPVIQEILSNDVTEFLPYVFQVLSLLLEIRQNEIPAPYMELFPLLLSPVLWERNGNIPPLVRLLQAYIEKASKVIIETKKEMGLLGVFQKLIASKSNDHEGFYLLGSMVEHFEPSSLKEHIKSVFMLLFQRLQNSKTTKFVKGLLVFFCLYSARNGGTALMVTVDSIQPGLFGNFLEKILFPDVQKVSGTTERRICAVGMIKLLTESPDFLKTYHDLWTPLLQALIGLFELPEDDSIPDDEHFIEIEDTPGYQTAYSQLAFAGKKERDPFSGTIPDAKVFLAQSLQKLSSSEPGKLIHSKINTELHKDALGFLQNYLQVAGITLS</sequence>
<dbReference type="InterPro" id="IPR011989">
    <property type="entry name" value="ARM-like"/>
</dbReference>
<evidence type="ECO:0000256" key="4">
    <source>
        <dbReference type="ARBA" id="ARBA00018945"/>
    </source>
</evidence>
<dbReference type="Gene3D" id="1.25.10.10">
    <property type="entry name" value="Leucine-rich Repeat Variant"/>
    <property type="match status" value="1"/>
</dbReference>
<comment type="similarity">
    <text evidence="3">Belongs to the XPO2/CSE1 family.</text>
</comment>
<dbReference type="InterPro" id="IPR005043">
    <property type="entry name" value="XPO2_C"/>
</dbReference>
<evidence type="ECO:0000256" key="2">
    <source>
        <dbReference type="ARBA" id="ARBA00004496"/>
    </source>
</evidence>
<protein>
    <recommendedName>
        <fullName evidence="4">Exportin-2</fullName>
    </recommendedName>
    <alternativeName>
        <fullName evidence="9">Importin-alpha re-exporter</fullName>
    </alternativeName>
</protein>
<proteinExistence type="inferred from homology"/>
<evidence type="ECO:0000256" key="3">
    <source>
        <dbReference type="ARBA" id="ARBA00008669"/>
    </source>
</evidence>
<dbReference type="SUPFAM" id="SSF48371">
    <property type="entry name" value="ARM repeat"/>
    <property type="match status" value="1"/>
</dbReference>
<dbReference type="InterPro" id="IPR001494">
    <property type="entry name" value="Importin-beta_N"/>
</dbReference>
<evidence type="ECO:0000313" key="12">
    <source>
        <dbReference type="Proteomes" id="UP001159427"/>
    </source>
</evidence>
<dbReference type="PANTHER" id="PTHR10997">
    <property type="entry name" value="IMPORTIN-7, 8, 11"/>
    <property type="match status" value="1"/>
</dbReference>
<dbReference type="EMBL" id="CALNXI010000030">
    <property type="protein sequence ID" value="CAH3015861.1"/>
    <property type="molecule type" value="Genomic_DNA"/>
</dbReference>
<dbReference type="InterPro" id="IPR016024">
    <property type="entry name" value="ARM-type_fold"/>
</dbReference>
<reference evidence="11 12" key="1">
    <citation type="submission" date="2022-05" db="EMBL/GenBank/DDBJ databases">
        <authorList>
            <consortium name="Genoscope - CEA"/>
            <person name="William W."/>
        </authorList>
    </citation>
    <scope>NUCLEOTIDE SEQUENCE [LARGE SCALE GENOMIC DNA]</scope>
</reference>
<dbReference type="PANTHER" id="PTHR10997:SF8">
    <property type="entry name" value="EXPORTIN-2"/>
    <property type="match status" value="1"/>
</dbReference>
<evidence type="ECO:0000256" key="1">
    <source>
        <dbReference type="ARBA" id="ARBA00004123"/>
    </source>
</evidence>
<keyword evidence="5" id="KW-0813">Transport</keyword>
<evidence type="ECO:0000256" key="5">
    <source>
        <dbReference type="ARBA" id="ARBA00022448"/>
    </source>
</evidence>
<evidence type="ECO:0000259" key="10">
    <source>
        <dbReference type="PROSITE" id="PS50166"/>
    </source>
</evidence>